<sequence>MLRQPCFSWFCPNYGPGSNGLRSDLSLNDIIDSAIIAENMGFDAILTPADSNSYDPWMLSMQIISKTQKIRPIIALRPGFIAPVYTARMIATLQQLSGGRADFNIVTGGSTLELAKEGCRLSHEERYRRTYEYMEVISNLLKETKPYSFNGQFYNITNATLFPKIPDLIHPKFYIAGASADAVKVAKSFGDFYLMWAQPIESTKQQLLQFEQHDKVLDYSLRVNIIVRKNKQEAIEAANATIQDRSNSRRLIELVNIHSDSVGQKKMMALALEGGVHDTCLWSNISVGKTGSVPFLVGSTEEVRNSLKRYLELGFSNFILASTDTGSEIGYISEEIVSYFHNCL</sequence>
<keyword evidence="7" id="KW-1185">Reference proteome</keyword>
<keyword evidence="4" id="KW-0503">Monooxygenase</keyword>
<dbReference type="InterPro" id="IPR011251">
    <property type="entry name" value="Luciferase-like_dom"/>
</dbReference>
<evidence type="ECO:0000256" key="2">
    <source>
        <dbReference type="ARBA" id="ARBA00022643"/>
    </source>
</evidence>
<dbReference type="SUPFAM" id="SSF51679">
    <property type="entry name" value="Bacterial luciferase-like"/>
    <property type="match status" value="1"/>
</dbReference>
<dbReference type="InterPro" id="IPR050172">
    <property type="entry name" value="SsuD_RutA_monooxygenase"/>
</dbReference>
<evidence type="ECO:0000256" key="4">
    <source>
        <dbReference type="ARBA" id="ARBA00023033"/>
    </source>
</evidence>
<organism evidence="6 7">
    <name type="scientific">Paenibacillus pinisoli</name>
    <dbReference type="NCBI Taxonomy" id="1276110"/>
    <lineage>
        <taxon>Bacteria</taxon>
        <taxon>Bacillati</taxon>
        <taxon>Bacillota</taxon>
        <taxon>Bacilli</taxon>
        <taxon>Bacillales</taxon>
        <taxon>Paenibacillaceae</taxon>
        <taxon>Paenibacillus</taxon>
    </lineage>
</organism>
<dbReference type="GO" id="GO:0008726">
    <property type="term" value="F:alkanesulfonate monooxygenase activity"/>
    <property type="evidence" value="ECO:0007669"/>
    <property type="project" value="TreeGrafter"/>
</dbReference>
<evidence type="ECO:0000313" key="7">
    <source>
        <dbReference type="Proteomes" id="UP000267798"/>
    </source>
</evidence>
<dbReference type="EMBL" id="QXQB01000005">
    <property type="protein sequence ID" value="RJX37528.1"/>
    <property type="molecule type" value="Genomic_DNA"/>
</dbReference>
<evidence type="ECO:0000259" key="5">
    <source>
        <dbReference type="Pfam" id="PF00296"/>
    </source>
</evidence>
<dbReference type="PANTHER" id="PTHR42847">
    <property type="entry name" value="ALKANESULFONATE MONOOXYGENASE"/>
    <property type="match status" value="1"/>
</dbReference>
<dbReference type="Pfam" id="PF00296">
    <property type="entry name" value="Bac_luciferase"/>
    <property type="match status" value="1"/>
</dbReference>
<evidence type="ECO:0000256" key="1">
    <source>
        <dbReference type="ARBA" id="ARBA00022630"/>
    </source>
</evidence>
<dbReference type="Proteomes" id="UP000267798">
    <property type="component" value="Unassembled WGS sequence"/>
</dbReference>
<gene>
    <name evidence="6" type="ORF">D3P09_21335</name>
</gene>
<comment type="caution">
    <text evidence="6">The sequence shown here is derived from an EMBL/GenBank/DDBJ whole genome shotgun (WGS) entry which is preliminary data.</text>
</comment>
<dbReference type="InterPro" id="IPR036661">
    <property type="entry name" value="Luciferase-like_sf"/>
</dbReference>
<evidence type="ECO:0000313" key="6">
    <source>
        <dbReference type="EMBL" id="RJX37528.1"/>
    </source>
</evidence>
<reference evidence="6 7" key="1">
    <citation type="submission" date="2018-09" db="EMBL/GenBank/DDBJ databases">
        <title>Paenibacillus aracenensis nov. sp. isolated from a cave in southern Spain.</title>
        <authorList>
            <person name="Jurado V."/>
            <person name="Gutierrez-Patricio S."/>
            <person name="Gonzalez-Pimentel J.L."/>
            <person name="Miller A.Z."/>
            <person name="Laiz L."/>
            <person name="Saiz-Jimenez C."/>
        </authorList>
    </citation>
    <scope>NUCLEOTIDE SEQUENCE [LARGE SCALE GENOMIC DNA]</scope>
    <source>
        <strain evidence="6 7">JCM 19203</strain>
    </source>
</reference>
<evidence type="ECO:0000256" key="3">
    <source>
        <dbReference type="ARBA" id="ARBA00023002"/>
    </source>
</evidence>
<dbReference type="RefSeq" id="WP_120113452.1">
    <property type="nucleotide sequence ID" value="NZ_QXQB01000005.1"/>
</dbReference>
<protein>
    <submittedName>
        <fullName evidence="6">LLM class flavin-dependent oxidoreductase</fullName>
    </submittedName>
</protein>
<dbReference type="GO" id="GO:0046306">
    <property type="term" value="P:alkanesulfonate catabolic process"/>
    <property type="evidence" value="ECO:0007669"/>
    <property type="project" value="TreeGrafter"/>
</dbReference>
<dbReference type="AlphaFoldDB" id="A0A3A6PFA4"/>
<keyword evidence="3" id="KW-0560">Oxidoreductase</keyword>
<keyword evidence="2" id="KW-0288">FMN</keyword>
<name>A0A3A6PFA4_9BACL</name>
<keyword evidence="1" id="KW-0285">Flavoprotein</keyword>
<dbReference type="PANTHER" id="PTHR42847:SF4">
    <property type="entry name" value="ALKANESULFONATE MONOOXYGENASE-RELATED"/>
    <property type="match status" value="1"/>
</dbReference>
<feature type="domain" description="Luciferase-like" evidence="5">
    <location>
        <begin position="7"/>
        <end position="316"/>
    </location>
</feature>
<dbReference type="Gene3D" id="3.20.20.30">
    <property type="entry name" value="Luciferase-like domain"/>
    <property type="match status" value="1"/>
</dbReference>
<proteinExistence type="predicted"/>
<accession>A0A3A6PFA4</accession>